<evidence type="ECO:0000256" key="3">
    <source>
        <dbReference type="ARBA" id="ARBA00023186"/>
    </source>
</evidence>
<dbReference type="PANTHER" id="PTHR13748:SF62">
    <property type="entry name" value="COBW DOMAIN-CONTAINING PROTEIN"/>
    <property type="match status" value="1"/>
</dbReference>
<dbReference type="AlphaFoldDB" id="A0A172TMD5"/>
<dbReference type="Pfam" id="PF07683">
    <property type="entry name" value="CobW_C"/>
    <property type="match status" value="1"/>
</dbReference>
<evidence type="ECO:0000313" key="9">
    <source>
        <dbReference type="Proteomes" id="UP000076927"/>
    </source>
</evidence>
<dbReference type="SUPFAM" id="SSF52540">
    <property type="entry name" value="P-loop containing nucleoside triphosphate hydrolases"/>
    <property type="match status" value="1"/>
</dbReference>
<keyword evidence="9" id="KW-1185">Reference proteome</keyword>
<dbReference type="Gene3D" id="3.40.50.300">
    <property type="entry name" value="P-loop containing nucleotide triphosphate hydrolases"/>
    <property type="match status" value="1"/>
</dbReference>
<evidence type="ECO:0000313" key="8">
    <source>
        <dbReference type="EMBL" id="ANE48126.1"/>
    </source>
</evidence>
<comment type="similarity">
    <text evidence="4">Belongs to the SIMIBI class G3E GTPase family. ZNG1 subfamily.</text>
</comment>
<dbReference type="InterPro" id="IPR027417">
    <property type="entry name" value="P-loop_NTPase"/>
</dbReference>
<dbReference type="SUPFAM" id="SSF90002">
    <property type="entry name" value="Hypothetical protein YjiA, C-terminal domain"/>
    <property type="match status" value="1"/>
</dbReference>
<dbReference type="OrthoDB" id="9808822at2"/>
<evidence type="ECO:0000256" key="4">
    <source>
        <dbReference type="ARBA" id="ARBA00034320"/>
    </source>
</evidence>
<sequence>MSKMTSIYLLSGFLGSGKTTLLTGMMEYWNTQGIKAAVLMNELGEVNLDGVVVGQDVPMKELLSGCICCTVRGDFGYQLHELMEEHEPDVVLVESTGVANPMEVLDELAELSLYKPIELKGVITVVDAYHLSELLAKGKGPTFRLMQDQIRCASLLILNKTDLVNLEDVERVREALEDWNKRAPIIPAIRCQIDPALLIGNTVLQNKEATEDSRESDGSVHGHHHMLVYTHPLTGPVDSYAFEAFLQALPPEIHRAKGIVTFSDTASRYLFQFAYRQAEFTKINPQGEIGDVAVFIGEPFSKEQLQSKLNSM</sequence>
<dbReference type="RefSeq" id="WP_068609592.1">
    <property type="nucleotide sequence ID" value="NZ_CP011388.1"/>
</dbReference>
<dbReference type="Gene3D" id="3.30.1220.10">
    <property type="entry name" value="CobW-like, C-terminal domain"/>
    <property type="match status" value="1"/>
</dbReference>
<gene>
    <name evidence="8" type="ORF">SY83_19600</name>
</gene>
<keyword evidence="2" id="KW-0378">Hydrolase</keyword>
<evidence type="ECO:0000259" key="7">
    <source>
        <dbReference type="Pfam" id="PF07683"/>
    </source>
</evidence>
<keyword evidence="1" id="KW-0547">Nucleotide-binding</keyword>
<proteinExistence type="inferred from homology"/>
<dbReference type="KEGG" id="pswu:SY83_19600"/>
<evidence type="ECO:0000256" key="2">
    <source>
        <dbReference type="ARBA" id="ARBA00022801"/>
    </source>
</evidence>
<dbReference type="PANTHER" id="PTHR13748">
    <property type="entry name" value="COBW-RELATED"/>
    <property type="match status" value="1"/>
</dbReference>
<reference evidence="8 9" key="1">
    <citation type="submission" date="2015-01" db="EMBL/GenBank/DDBJ databases">
        <title>Paenibacillus swuensis/DY6/whole genome sequencing.</title>
        <authorList>
            <person name="Kim M.K."/>
            <person name="Srinivasan S."/>
            <person name="Lee J.-J."/>
        </authorList>
    </citation>
    <scope>NUCLEOTIDE SEQUENCE [LARGE SCALE GENOMIC DNA]</scope>
    <source>
        <strain evidence="8 9">DY6</strain>
    </source>
</reference>
<comment type="catalytic activity">
    <reaction evidence="5">
        <text>GTP + H2O = GDP + phosphate + H(+)</text>
        <dbReference type="Rhea" id="RHEA:19669"/>
        <dbReference type="ChEBI" id="CHEBI:15377"/>
        <dbReference type="ChEBI" id="CHEBI:15378"/>
        <dbReference type="ChEBI" id="CHEBI:37565"/>
        <dbReference type="ChEBI" id="CHEBI:43474"/>
        <dbReference type="ChEBI" id="CHEBI:58189"/>
    </reaction>
    <physiologicalReaction direction="left-to-right" evidence="5">
        <dbReference type="Rhea" id="RHEA:19670"/>
    </physiologicalReaction>
</comment>
<dbReference type="GO" id="GO:0000166">
    <property type="term" value="F:nucleotide binding"/>
    <property type="evidence" value="ECO:0007669"/>
    <property type="project" value="UniProtKB-KW"/>
</dbReference>
<evidence type="ECO:0000259" key="6">
    <source>
        <dbReference type="Pfam" id="PF02492"/>
    </source>
</evidence>
<organism evidence="8 9">
    <name type="scientific">Paenibacillus swuensis</name>
    <dbReference type="NCBI Taxonomy" id="1178515"/>
    <lineage>
        <taxon>Bacteria</taxon>
        <taxon>Bacillati</taxon>
        <taxon>Bacillota</taxon>
        <taxon>Bacilli</taxon>
        <taxon>Bacillales</taxon>
        <taxon>Paenibacillaceae</taxon>
        <taxon>Paenibacillus</taxon>
    </lineage>
</organism>
<dbReference type="Pfam" id="PF02492">
    <property type="entry name" value="cobW"/>
    <property type="match status" value="1"/>
</dbReference>
<dbReference type="EMBL" id="CP011388">
    <property type="protein sequence ID" value="ANE48126.1"/>
    <property type="molecule type" value="Genomic_DNA"/>
</dbReference>
<dbReference type="GO" id="GO:0016787">
    <property type="term" value="F:hydrolase activity"/>
    <property type="evidence" value="ECO:0007669"/>
    <property type="project" value="UniProtKB-KW"/>
</dbReference>
<feature type="domain" description="CobW/HypB/UreG nucleotide-binding" evidence="6">
    <location>
        <begin position="7"/>
        <end position="186"/>
    </location>
</feature>
<feature type="domain" description="CobW C-terminal" evidence="7">
    <location>
        <begin position="234"/>
        <end position="311"/>
    </location>
</feature>
<dbReference type="InterPro" id="IPR003495">
    <property type="entry name" value="CobW/HypB/UreG_nucleotide-bd"/>
</dbReference>
<dbReference type="InterPro" id="IPR036627">
    <property type="entry name" value="CobW-likC_sf"/>
</dbReference>
<accession>A0A172TMD5</accession>
<name>A0A172TMD5_9BACL</name>
<protein>
    <submittedName>
        <fullName evidence="8">Cobalamin biosynthesis protein</fullName>
    </submittedName>
</protein>
<dbReference type="InterPro" id="IPR051316">
    <property type="entry name" value="Zinc-reg_GTPase_activator"/>
</dbReference>
<keyword evidence="3" id="KW-0143">Chaperone</keyword>
<dbReference type="Proteomes" id="UP000076927">
    <property type="component" value="Chromosome"/>
</dbReference>
<dbReference type="CDD" id="cd03112">
    <property type="entry name" value="CobW-like"/>
    <property type="match status" value="1"/>
</dbReference>
<dbReference type="GO" id="GO:0005737">
    <property type="term" value="C:cytoplasm"/>
    <property type="evidence" value="ECO:0007669"/>
    <property type="project" value="TreeGrafter"/>
</dbReference>
<dbReference type="PATRIC" id="fig|1178515.4.peg.3965"/>
<dbReference type="InterPro" id="IPR011629">
    <property type="entry name" value="CobW-like_C"/>
</dbReference>
<evidence type="ECO:0000256" key="5">
    <source>
        <dbReference type="ARBA" id="ARBA00049117"/>
    </source>
</evidence>
<evidence type="ECO:0000256" key="1">
    <source>
        <dbReference type="ARBA" id="ARBA00022741"/>
    </source>
</evidence>
<dbReference type="STRING" id="1178515.SY83_19600"/>